<evidence type="ECO:0000256" key="3">
    <source>
        <dbReference type="ARBA" id="ARBA00023085"/>
    </source>
</evidence>
<dbReference type="SUPFAM" id="SSF51126">
    <property type="entry name" value="Pectin lyase-like"/>
    <property type="match status" value="2"/>
</dbReference>
<evidence type="ECO:0000259" key="5">
    <source>
        <dbReference type="Pfam" id="PF01095"/>
    </source>
</evidence>
<dbReference type="KEGG" id="cate:C2869_22115"/>
<dbReference type="InterPro" id="IPR012334">
    <property type="entry name" value="Pectin_lyas_fold"/>
</dbReference>
<name>A0A2S0VYI7_9ALTE</name>
<gene>
    <name evidence="6" type="ORF">C2869_22115</name>
</gene>
<sequence>MKMNIAIISRLFLVGSWFCISLLSSSVLAKDLGEGASVEYHAYVSHNQHHAPNNIPTFTTIAAALEAAPTNAAIQPPTRHIIFISAGDYYEKLTVSKPNIALVGAGKAKTRIHYDVYAGLKRPNADKKWGTFDSATLKVDHLNFYAENLTIENSYDYPANDKLAKTDPLKQRHSQAVALTLGAGAHRAVFNNVAIKGYQDTVFVDGGINYFYQSDIYGHVDFIFGRGNALFEQSNIINRRRFAPQQLKYTGYVTAPSTYIKQEFGFTFKNCRFEREAGVPDYSVPLGRPWHPTTTFKDGRYADPRAIGKTVVLNSYLDKHISLDGWSSMKGTSRIKGQKDVFMPESARFFEYNNTGPGANITDKRRQLSAEQAKLYSNKNILSGWQPKLSALQIGQTLAPQFSLLPSHVSQAIASQISASQNSISQHDKPINLVKVTNLQADGSGSLRAALQQKGPKHIVFEVAGVIDLAGQSLVIDQPYTYVYGQTAPYPGVTIIKGGIGIQSHDIVLQHLKIRPGDKLQAKRSGWAPDAVGISRERAFNIWLDHLSLTWAVDENIGITSGRINGYAGASHDIWVTNSIIAEALDYATHKKGKHSKGVLVHDYVHDVHFYGNLFAHNDRRNPYFKTAATGSLIGNVIYNPGSAAIHMGYIAEEFASYRAALRPAQLLVKNNLLLYGRDTYSDLALVSGFGQALLGDNKVSNLDAADMPISTTMIQLADLQLGSENGQLSLAQRQTTFPPVPQSNVDLNALLSKVGAIPWQRDEIDQRIVQSVTTARGRVIDSQQDVGGYPSYPAVYRAIDPPRTQNAFNLWLNNNYAL</sequence>
<keyword evidence="7" id="KW-1185">Reference proteome</keyword>
<dbReference type="Pfam" id="PF01095">
    <property type="entry name" value="Pectinesterase"/>
    <property type="match status" value="1"/>
</dbReference>
<feature type="signal peptide" evidence="4">
    <location>
        <begin position="1"/>
        <end position="29"/>
    </location>
</feature>
<keyword evidence="4" id="KW-0732">Signal</keyword>
<dbReference type="AlphaFoldDB" id="A0A2S0VYI7"/>
<evidence type="ECO:0000256" key="2">
    <source>
        <dbReference type="ARBA" id="ARBA00022801"/>
    </source>
</evidence>
<evidence type="ECO:0000313" key="6">
    <source>
        <dbReference type="EMBL" id="AWB69200.1"/>
    </source>
</evidence>
<feature type="chain" id="PRO_5015663870" description="Pectinesterase catalytic domain-containing protein" evidence="4">
    <location>
        <begin position="30"/>
        <end position="819"/>
    </location>
</feature>
<reference evidence="6 7" key="1">
    <citation type="submission" date="2018-01" db="EMBL/GenBank/DDBJ databases">
        <title>Genome sequence of a Cantenovulum-like bacteria.</title>
        <authorList>
            <person name="Tan W.R."/>
            <person name="Lau N.-S."/>
            <person name="Go F."/>
            <person name="Amirul A.-A.A."/>
        </authorList>
    </citation>
    <scope>NUCLEOTIDE SEQUENCE [LARGE SCALE GENOMIC DNA]</scope>
    <source>
        <strain evidence="6 7">CCB-QB4</strain>
        <plasmid evidence="7">Plasmid unnamed1</plasmid>
    </source>
</reference>
<proteinExistence type="inferred from homology"/>
<dbReference type="GO" id="GO:0030599">
    <property type="term" value="F:pectinesterase activity"/>
    <property type="evidence" value="ECO:0007669"/>
    <property type="project" value="InterPro"/>
</dbReference>
<dbReference type="InterPro" id="IPR000070">
    <property type="entry name" value="Pectinesterase_cat"/>
</dbReference>
<keyword evidence="2" id="KW-0378">Hydrolase</keyword>
<organism evidence="6 7">
    <name type="scientific">Saccharobesus litoralis</name>
    <dbReference type="NCBI Taxonomy" id="2172099"/>
    <lineage>
        <taxon>Bacteria</taxon>
        <taxon>Pseudomonadati</taxon>
        <taxon>Pseudomonadota</taxon>
        <taxon>Gammaproteobacteria</taxon>
        <taxon>Alteromonadales</taxon>
        <taxon>Alteromonadaceae</taxon>
        <taxon>Saccharobesus</taxon>
    </lineage>
</organism>
<dbReference type="Proteomes" id="UP000244441">
    <property type="component" value="Plasmid unnamed1"/>
</dbReference>
<evidence type="ECO:0000256" key="4">
    <source>
        <dbReference type="SAM" id="SignalP"/>
    </source>
</evidence>
<accession>A0A2S0VYI7</accession>
<feature type="domain" description="Pectinesterase catalytic" evidence="5">
    <location>
        <begin position="56"/>
        <end position="364"/>
    </location>
</feature>
<comment type="similarity">
    <text evidence="1">Belongs to the pectinesterase family.</text>
</comment>
<dbReference type="GO" id="GO:0009279">
    <property type="term" value="C:cell outer membrane"/>
    <property type="evidence" value="ECO:0007669"/>
    <property type="project" value="TreeGrafter"/>
</dbReference>
<protein>
    <recommendedName>
        <fullName evidence="5">Pectinesterase catalytic domain-containing protein</fullName>
    </recommendedName>
</protein>
<dbReference type="EMBL" id="CP026605">
    <property type="protein sequence ID" value="AWB69200.1"/>
    <property type="molecule type" value="Genomic_DNA"/>
</dbReference>
<geneLocation type="plasmid" evidence="6">
    <name>unnamed1</name>
</geneLocation>
<dbReference type="InterPro" id="IPR011050">
    <property type="entry name" value="Pectin_lyase_fold/virulence"/>
</dbReference>
<evidence type="ECO:0000313" key="7">
    <source>
        <dbReference type="Proteomes" id="UP000244441"/>
    </source>
</evidence>
<keyword evidence="3" id="KW-0063">Aspartyl esterase</keyword>
<dbReference type="PANTHER" id="PTHR31321">
    <property type="entry name" value="ACYL-COA THIOESTER HYDROLASE YBHC-RELATED"/>
    <property type="match status" value="1"/>
</dbReference>
<dbReference type="PANTHER" id="PTHR31321:SF57">
    <property type="entry name" value="PECTINESTERASE 53-RELATED"/>
    <property type="match status" value="1"/>
</dbReference>
<keyword evidence="6" id="KW-0614">Plasmid</keyword>
<dbReference type="Gene3D" id="2.160.20.10">
    <property type="entry name" value="Single-stranded right-handed beta-helix, Pectin lyase-like"/>
    <property type="match status" value="2"/>
</dbReference>
<evidence type="ECO:0000256" key="1">
    <source>
        <dbReference type="ARBA" id="ARBA00008891"/>
    </source>
</evidence>
<dbReference type="GO" id="GO:0042545">
    <property type="term" value="P:cell wall modification"/>
    <property type="evidence" value="ECO:0007669"/>
    <property type="project" value="InterPro"/>
</dbReference>